<feature type="signal peptide" evidence="2">
    <location>
        <begin position="1"/>
        <end position="17"/>
    </location>
</feature>
<dbReference type="AlphaFoldDB" id="A0AAD7F1B3"/>
<reference evidence="3" key="1">
    <citation type="submission" date="2023-03" db="EMBL/GenBank/DDBJ databases">
        <title>Massive genome expansion in bonnet fungi (Mycena s.s.) driven by repeated elements and novel gene families across ecological guilds.</title>
        <authorList>
            <consortium name="Lawrence Berkeley National Laboratory"/>
            <person name="Harder C.B."/>
            <person name="Miyauchi S."/>
            <person name="Viragh M."/>
            <person name="Kuo A."/>
            <person name="Thoen E."/>
            <person name="Andreopoulos B."/>
            <person name="Lu D."/>
            <person name="Skrede I."/>
            <person name="Drula E."/>
            <person name="Henrissat B."/>
            <person name="Morin E."/>
            <person name="Kohler A."/>
            <person name="Barry K."/>
            <person name="LaButti K."/>
            <person name="Morin E."/>
            <person name="Salamov A."/>
            <person name="Lipzen A."/>
            <person name="Mereny Z."/>
            <person name="Hegedus B."/>
            <person name="Baldrian P."/>
            <person name="Stursova M."/>
            <person name="Weitz H."/>
            <person name="Taylor A."/>
            <person name="Grigoriev I.V."/>
            <person name="Nagy L.G."/>
            <person name="Martin F."/>
            <person name="Kauserud H."/>
        </authorList>
    </citation>
    <scope>NUCLEOTIDE SEQUENCE</scope>
    <source>
        <strain evidence="3">CBHHK002</strain>
    </source>
</reference>
<keyword evidence="2" id="KW-0732">Signal</keyword>
<organism evidence="3 4">
    <name type="scientific">Mycena albidolilacea</name>
    <dbReference type="NCBI Taxonomy" id="1033008"/>
    <lineage>
        <taxon>Eukaryota</taxon>
        <taxon>Fungi</taxon>
        <taxon>Dikarya</taxon>
        <taxon>Basidiomycota</taxon>
        <taxon>Agaricomycotina</taxon>
        <taxon>Agaricomycetes</taxon>
        <taxon>Agaricomycetidae</taxon>
        <taxon>Agaricales</taxon>
        <taxon>Marasmiineae</taxon>
        <taxon>Mycenaceae</taxon>
        <taxon>Mycena</taxon>
    </lineage>
</organism>
<feature type="chain" id="PRO_5042239056" evidence="2">
    <location>
        <begin position="18"/>
        <end position="196"/>
    </location>
</feature>
<protein>
    <submittedName>
        <fullName evidence="3">Uncharacterized protein</fullName>
    </submittedName>
</protein>
<evidence type="ECO:0000256" key="1">
    <source>
        <dbReference type="SAM" id="Phobius"/>
    </source>
</evidence>
<keyword evidence="1" id="KW-0812">Transmembrane</keyword>
<dbReference type="Proteomes" id="UP001218218">
    <property type="component" value="Unassembled WGS sequence"/>
</dbReference>
<comment type="caution">
    <text evidence="3">The sequence shown here is derived from an EMBL/GenBank/DDBJ whole genome shotgun (WGS) entry which is preliminary data.</text>
</comment>
<keyword evidence="1" id="KW-0472">Membrane</keyword>
<keyword evidence="4" id="KW-1185">Reference proteome</keyword>
<keyword evidence="1" id="KW-1133">Transmembrane helix</keyword>
<name>A0AAD7F1B3_9AGAR</name>
<evidence type="ECO:0000256" key="2">
    <source>
        <dbReference type="SAM" id="SignalP"/>
    </source>
</evidence>
<proteinExistence type="predicted"/>
<evidence type="ECO:0000313" key="3">
    <source>
        <dbReference type="EMBL" id="KAJ7360655.1"/>
    </source>
</evidence>
<evidence type="ECO:0000313" key="4">
    <source>
        <dbReference type="Proteomes" id="UP001218218"/>
    </source>
</evidence>
<accession>A0AAD7F1B3</accession>
<feature type="transmembrane region" description="Helical" evidence="1">
    <location>
        <begin position="57"/>
        <end position="82"/>
    </location>
</feature>
<gene>
    <name evidence="3" type="ORF">DFH08DRAFT_800099</name>
</gene>
<sequence length="196" mass="21634">MAMPNFYLSVSVSLVLASTLLSLTVGAAQFCLPMNTTAYPSLSAYPPSHSSSSLLHFWMPIATLHVTIILVTILAVVCDLYAKQCRQSRVSKSADKWLTGALLDYFRNRADFIDLRSSLFRPNAPAPLDAPATVKYGEWIHLKKKPNLGLPVSASTHKKDAFCAGWDYSICKFKFSASEGHLDEIHSIVVMHEDSI</sequence>
<dbReference type="EMBL" id="JARIHO010000005">
    <property type="protein sequence ID" value="KAJ7360655.1"/>
    <property type="molecule type" value="Genomic_DNA"/>
</dbReference>